<evidence type="ECO:0000256" key="1">
    <source>
        <dbReference type="SAM" id="MobiDB-lite"/>
    </source>
</evidence>
<dbReference type="EMBL" id="HG316454">
    <property type="protein sequence ID" value="CDF87323.1"/>
    <property type="molecule type" value="Genomic_DNA"/>
</dbReference>
<protein>
    <submittedName>
        <fullName evidence="2">BN860_03796g1_1</fullName>
    </submittedName>
</protein>
<dbReference type="SMART" id="SM00667">
    <property type="entry name" value="LisH"/>
    <property type="match status" value="1"/>
</dbReference>
<dbReference type="OrthoDB" id="4036671at2759"/>
<keyword evidence="3" id="KW-1185">Reference proteome</keyword>
<sequence length="162" mass="18216">MCAWCRQCVLTNMSPEPYNDSLPEGLNQKVVSDAHARNSRQLLHAHVYNYLVKNGHYATARQFLREADMPLGEASDAECLAMGQQPAGLLPAQLKVDSDETLLLDWWNSFCRLRDHVENTPADEIYMRQTQEMLAPFLPNEGTGSQRGMREQHNQGSGSPSV</sequence>
<name>A0A8J2T1Q5_ZYGB2</name>
<dbReference type="Pfam" id="PF08513">
    <property type="entry name" value="LisH"/>
    <property type="match status" value="1"/>
</dbReference>
<organism evidence="2 3">
    <name type="scientific">Zygosaccharomyces bailii (strain CLIB 213 / ATCC 58445 / CBS 680 / BCRC 21525 / NBRC 1098 / NCYC 1416 / NRRL Y-2227)</name>
    <dbReference type="NCBI Taxonomy" id="1333698"/>
    <lineage>
        <taxon>Eukaryota</taxon>
        <taxon>Fungi</taxon>
        <taxon>Dikarya</taxon>
        <taxon>Ascomycota</taxon>
        <taxon>Saccharomycotina</taxon>
        <taxon>Saccharomycetes</taxon>
        <taxon>Saccharomycetales</taxon>
        <taxon>Saccharomycetaceae</taxon>
        <taxon>Zygosaccharomyces</taxon>
    </lineage>
</organism>
<dbReference type="Proteomes" id="UP000019375">
    <property type="component" value="Unassembled WGS sequence"/>
</dbReference>
<proteinExistence type="predicted"/>
<reference evidence="3" key="1">
    <citation type="journal article" date="2013" name="Genome Announc.">
        <title>Genome sequence of the food spoilage yeast Zygosaccharomyces bailii CLIB 213(T).</title>
        <authorList>
            <person name="Galeote V."/>
            <person name="Bigey F."/>
            <person name="Devillers H."/>
            <person name="Neuveglise C."/>
            <person name="Dequin S."/>
        </authorList>
    </citation>
    <scope>NUCLEOTIDE SEQUENCE [LARGE SCALE GENOMIC DNA]</scope>
    <source>
        <strain evidence="3">CLIB 213 / ATCC 58445 / CBS 680 / CCRC 21525 / NBRC 1098 / NCYC 1416 / NRRL Y-2227</strain>
    </source>
</reference>
<accession>A0A8J2T1Q5</accession>
<evidence type="ECO:0000313" key="3">
    <source>
        <dbReference type="Proteomes" id="UP000019375"/>
    </source>
</evidence>
<dbReference type="PROSITE" id="PS50896">
    <property type="entry name" value="LISH"/>
    <property type="match status" value="1"/>
</dbReference>
<dbReference type="AlphaFoldDB" id="A0A8J2T1Q5"/>
<evidence type="ECO:0000313" key="2">
    <source>
        <dbReference type="EMBL" id="CDF87323.1"/>
    </source>
</evidence>
<dbReference type="InterPro" id="IPR006594">
    <property type="entry name" value="LisH"/>
</dbReference>
<feature type="region of interest" description="Disordered" evidence="1">
    <location>
        <begin position="138"/>
        <end position="162"/>
    </location>
</feature>
<gene>
    <name evidence="2" type="ORF">BN860_03796g</name>
</gene>